<protein>
    <submittedName>
        <fullName evidence="1">Uncharacterized protein</fullName>
    </submittedName>
</protein>
<organism evidence="1 2">
    <name type="scientific">Araneus ventricosus</name>
    <name type="common">Orbweaver spider</name>
    <name type="synonym">Epeira ventricosa</name>
    <dbReference type="NCBI Taxonomy" id="182803"/>
    <lineage>
        <taxon>Eukaryota</taxon>
        <taxon>Metazoa</taxon>
        <taxon>Ecdysozoa</taxon>
        <taxon>Arthropoda</taxon>
        <taxon>Chelicerata</taxon>
        <taxon>Arachnida</taxon>
        <taxon>Araneae</taxon>
        <taxon>Araneomorphae</taxon>
        <taxon>Entelegynae</taxon>
        <taxon>Araneoidea</taxon>
        <taxon>Araneidae</taxon>
        <taxon>Araneus</taxon>
    </lineage>
</organism>
<sequence>MCVIFLSKASATAVEDVIAFFSAREEREPIVVPSSCWRIQHCEQDRLSLKSMLCYLVVHIVEQARINLN</sequence>
<gene>
    <name evidence="1" type="ORF">AVEN_31333_1</name>
</gene>
<accession>A0A4Y2WXX8</accession>
<proteinExistence type="predicted"/>
<comment type="caution">
    <text evidence="1">The sequence shown here is derived from an EMBL/GenBank/DDBJ whole genome shotgun (WGS) entry which is preliminary data.</text>
</comment>
<dbReference type="EMBL" id="BGPR01066043">
    <property type="protein sequence ID" value="GBO40727.1"/>
    <property type="molecule type" value="Genomic_DNA"/>
</dbReference>
<evidence type="ECO:0000313" key="2">
    <source>
        <dbReference type="Proteomes" id="UP000499080"/>
    </source>
</evidence>
<dbReference type="AlphaFoldDB" id="A0A4Y2WXX8"/>
<reference evidence="1 2" key="1">
    <citation type="journal article" date="2019" name="Sci. Rep.">
        <title>Orb-weaving spider Araneus ventricosus genome elucidates the spidroin gene catalogue.</title>
        <authorList>
            <person name="Kono N."/>
            <person name="Nakamura H."/>
            <person name="Ohtoshi R."/>
            <person name="Moran D.A.P."/>
            <person name="Shinohara A."/>
            <person name="Yoshida Y."/>
            <person name="Fujiwara M."/>
            <person name="Mori M."/>
            <person name="Tomita M."/>
            <person name="Arakawa K."/>
        </authorList>
    </citation>
    <scope>NUCLEOTIDE SEQUENCE [LARGE SCALE GENOMIC DNA]</scope>
</reference>
<keyword evidence="2" id="KW-1185">Reference proteome</keyword>
<evidence type="ECO:0000313" key="1">
    <source>
        <dbReference type="EMBL" id="GBO40727.1"/>
    </source>
</evidence>
<name>A0A4Y2WXX8_ARAVE</name>
<feature type="non-terminal residue" evidence="1">
    <location>
        <position position="69"/>
    </location>
</feature>
<dbReference type="Proteomes" id="UP000499080">
    <property type="component" value="Unassembled WGS sequence"/>
</dbReference>